<feature type="compositionally biased region" description="Low complexity" evidence="1">
    <location>
        <begin position="113"/>
        <end position="125"/>
    </location>
</feature>
<name>A0A1G9Z811_9ACTO</name>
<sequence length="228" mass="24796">MNNRAPTMPHLQRLRRRWRDPCGNCHHTKRPPLGPPASTWTAQPYLDRPRRRLRRSNWRDGVHPGKRGPTGGTRSKQGAGAGTGAGSRGPPRRPAPQGPCRAAPGRRRASCSRQAAWRRTPAWRRAGQDGACPPGGRPPAPAPVRVGTKCPRSAQTAPAPPAAVGRALESCGFSIGPRGCRRPLCRTRTPPRAPGPTPHTNQKNPKRLEYVSESSRKVLMHLKVRGAS</sequence>
<protein>
    <submittedName>
        <fullName evidence="2">Uncharacterized protein</fullName>
    </submittedName>
</protein>
<dbReference type="AlphaFoldDB" id="A0A1G9Z811"/>
<feature type="compositionally biased region" description="Basic and acidic residues" evidence="1">
    <location>
        <begin position="206"/>
        <end position="216"/>
    </location>
</feature>
<dbReference type="Proteomes" id="UP000199671">
    <property type="component" value="Unassembled WGS sequence"/>
</dbReference>
<evidence type="ECO:0000256" key="1">
    <source>
        <dbReference type="SAM" id="MobiDB-lite"/>
    </source>
</evidence>
<gene>
    <name evidence="2" type="ORF">SAMN04487766_11613</name>
</gene>
<organism evidence="2 3">
    <name type="scientific">Actinomyces ruminicola</name>
    <dbReference type="NCBI Taxonomy" id="332524"/>
    <lineage>
        <taxon>Bacteria</taxon>
        <taxon>Bacillati</taxon>
        <taxon>Actinomycetota</taxon>
        <taxon>Actinomycetes</taxon>
        <taxon>Actinomycetales</taxon>
        <taxon>Actinomycetaceae</taxon>
        <taxon>Actinomyces</taxon>
    </lineage>
</organism>
<accession>A0A1G9Z811</accession>
<proteinExistence type="predicted"/>
<feature type="compositionally biased region" description="Basic residues" evidence="1">
    <location>
        <begin position="218"/>
        <end position="228"/>
    </location>
</feature>
<evidence type="ECO:0000313" key="3">
    <source>
        <dbReference type="Proteomes" id="UP000199671"/>
    </source>
</evidence>
<evidence type="ECO:0000313" key="2">
    <source>
        <dbReference type="EMBL" id="SDN16726.1"/>
    </source>
</evidence>
<reference evidence="2 3" key="1">
    <citation type="submission" date="2016-10" db="EMBL/GenBank/DDBJ databases">
        <authorList>
            <person name="de Groot N.N."/>
        </authorList>
    </citation>
    <scope>NUCLEOTIDE SEQUENCE [LARGE SCALE GENOMIC DNA]</scope>
    <source>
        <strain evidence="2 3">KPR-7B</strain>
    </source>
</reference>
<dbReference type="EMBL" id="FNHU01000016">
    <property type="protein sequence ID" value="SDN16726.1"/>
    <property type="molecule type" value="Genomic_DNA"/>
</dbReference>
<feature type="region of interest" description="Disordered" evidence="1">
    <location>
        <begin position="182"/>
        <end position="228"/>
    </location>
</feature>
<feature type="region of interest" description="Disordered" evidence="1">
    <location>
        <begin position="1"/>
        <end position="162"/>
    </location>
</feature>